<evidence type="ECO:0000256" key="1">
    <source>
        <dbReference type="SAM" id="Phobius"/>
    </source>
</evidence>
<comment type="caution">
    <text evidence="2">The sequence shown here is derived from an EMBL/GenBank/DDBJ whole genome shotgun (WGS) entry which is preliminary data.</text>
</comment>
<organism evidence="2 4">
    <name type="scientific">Rotaria socialis</name>
    <dbReference type="NCBI Taxonomy" id="392032"/>
    <lineage>
        <taxon>Eukaryota</taxon>
        <taxon>Metazoa</taxon>
        <taxon>Spiralia</taxon>
        <taxon>Gnathifera</taxon>
        <taxon>Rotifera</taxon>
        <taxon>Eurotatoria</taxon>
        <taxon>Bdelloidea</taxon>
        <taxon>Philodinida</taxon>
        <taxon>Philodinidae</taxon>
        <taxon>Rotaria</taxon>
    </lineage>
</organism>
<dbReference type="EMBL" id="CAJOBS010002222">
    <property type="protein sequence ID" value="CAF4800349.1"/>
    <property type="molecule type" value="Genomic_DNA"/>
</dbReference>
<keyword evidence="1" id="KW-0812">Transmembrane</keyword>
<dbReference type="Proteomes" id="UP000663838">
    <property type="component" value="Unassembled WGS sequence"/>
</dbReference>
<dbReference type="Proteomes" id="UP000663851">
    <property type="component" value="Unassembled WGS sequence"/>
</dbReference>
<dbReference type="EMBL" id="CAJOBO010002690">
    <property type="protein sequence ID" value="CAF4463712.1"/>
    <property type="molecule type" value="Genomic_DNA"/>
</dbReference>
<evidence type="ECO:0000313" key="3">
    <source>
        <dbReference type="EMBL" id="CAF4800349.1"/>
    </source>
</evidence>
<sequence>MCCISFARCTCITIIIVAFCSIGYILSIIYLTEEPPKIVPIYKITVWTNDYHISPIQDIKHQLAPFSVRFIDKSLSDHCKLVNTCAKDLKILTTENGMTSSLQVHQQFYEAYKNDSEMKQVNVFMCFHPTAMCEVFMPFNRTLIVIASTRYELGRFAKEDWTRWNKNLQKIASDPRNVVAGNNLYDAEYIRYFTGIKTIVLPSLCAYTRASYRRNERKPFLIGNMNAQNFHSKFMSLLSDSFNRLKIKVSIRHIRDFYKRHYRYTELAQHPGIIHIPYQVSLMSIFEQYRMNIPLFVPSLDLLTEWHYTYQVVNERTWDGISRKLGNASRISGVLGPDIPDPNNDLDRDAIRYWLKFSDFYQWPHIIYFNSTDDLLIKLKTTNFQQVSENMKVYNANLRKHLFEQWRQILQRTNPL</sequence>
<evidence type="ECO:0000313" key="4">
    <source>
        <dbReference type="Proteomes" id="UP000663851"/>
    </source>
</evidence>
<evidence type="ECO:0000313" key="2">
    <source>
        <dbReference type="EMBL" id="CAF4463712.1"/>
    </source>
</evidence>
<protein>
    <submittedName>
        <fullName evidence="2">Uncharacterized protein</fullName>
    </submittedName>
</protein>
<dbReference type="AlphaFoldDB" id="A0A820TAB0"/>
<name>A0A820TAB0_9BILA</name>
<accession>A0A820TAB0</accession>
<feature type="transmembrane region" description="Helical" evidence="1">
    <location>
        <begin position="12"/>
        <end position="31"/>
    </location>
</feature>
<keyword evidence="1" id="KW-0472">Membrane</keyword>
<reference evidence="2" key="1">
    <citation type="submission" date="2021-02" db="EMBL/GenBank/DDBJ databases">
        <authorList>
            <person name="Nowell W R."/>
        </authorList>
    </citation>
    <scope>NUCLEOTIDE SEQUENCE</scope>
</reference>
<keyword evidence="1" id="KW-1133">Transmembrane helix</keyword>
<gene>
    <name evidence="2" type="ORF">HFQ381_LOCUS24869</name>
    <name evidence="3" type="ORF">TOA249_LOCUS23318</name>
</gene>
<proteinExistence type="predicted"/>